<protein>
    <submittedName>
        <fullName evidence="1">Uncharacterized protein</fullName>
    </submittedName>
</protein>
<dbReference type="InParanoid" id="A0A1Y1Y703"/>
<gene>
    <name evidence="1" type="ORF">K493DRAFT_408444</name>
</gene>
<dbReference type="AlphaFoldDB" id="A0A1Y1Y703"/>
<evidence type="ECO:0000313" key="1">
    <source>
        <dbReference type="EMBL" id="ORX93364.1"/>
    </source>
</evidence>
<evidence type="ECO:0000313" key="2">
    <source>
        <dbReference type="Proteomes" id="UP000193498"/>
    </source>
</evidence>
<sequence length="226" mass="26132">MRRPSIKRSASVTDQYSEDAVYKVLEYADYKTLTSVMGNYKECRDMVGTIVERRLRRHHLLLVVHQDVSEKATFKFEFSSFDTSSGVATFRAIPAVAQFQRSHSVKPTISQIFIGNDQHNVLSRPVALNIGRIDIRSVSSKSDWTFIYETECNTAYRDEDRIVVPISFECRLDFFMPSTPTSPTKKVAGLFRRNSWKKELLQQYEDMHHRLSTNPKIGRDEPLICL</sequence>
<reference evidence="1 2" key="1">
    <citation type="submission" date="2016-07" db="EMBL/GenBank/DDBJ databases">
        <title>Pervasive Adenine N6-methylation of Active Genes in Fungi.</title>
        <authorList>
            <consortium name="DOE Joint Genome Institute"/>
            <person name="Mondo S.J."/>
            <person name="Dannebaum R.O."/>
            <person name="Kuo R.C."/>
            <person name="Labutti K."/>
            <person name="Haridas S."/>
            <person name="Kuo A."/>
            <person name="Salamov A."/>
            <person name="Ahrendt S.R."/>
            <person name="Lipzen A."/>
            <person name="Sullivan W."/>
            <person name="Andreopoulos W.B."/>
            <person name="Clum A."/>
            <person name="Lindquist E."/>
            <person name="Daum C."/>
            <person name="Ramamoorthy G.K."/>
            <person name="Gryganskyi A."/>
            <person name="Culley D."/>
            <person name="Magnuson J.K."/>
            <person name="James T.Y."/>
            <person name="O'Malley M.A."/>
            <person name="Stajich J.E."/>
            <person name="Spatafora J.W."/>
            <person name="Visel A."/>
            <person name="Grigoriev I.V."/>
        </authorList>
    </citation>
    <scope>NUCLEOTIDE SEQUENCE [LARGE SCALE GENOMIC DNA]</scope>
    <source>
        <strain evidence="1 2">CBS 931.73</strain>
    </source>
</reference>
<keyword evidence="2" id="KW-1185">Reference proteome</keyword>
<dbReference type="Proteomes" id="UP000193498">
    <property type="component" value="Unassembled WGS sequence"/>
</dbReference>
<comment type="caution">
    <text evidence="1">The sequence shown here is derived from an EMBL/GenBank/DDBJ whole genome shotgun (WGS) entry which is preliminary data.</text>
</comment>
<accession>A0A1Y1Y703</accession>
<organism evidence="1 2">
    <name type="scientific">Basidiobolus meristosporus CBS 931.73</name>
    <dbReference type="NCBI Taxonomy" id="1314790"/>
    <lineage>
        <taxon>Eukaryota</taxon>
        <taxon>Fungi</taxon>
        <taxon>Fungi incertae sedis</taxon>
        <taxon>Zoopagomycota</taxon>
        <taxon>Entomophthoromycotina</taxon>
        <taxon>Basidiobolomycetes</taxon>
        <taxon>Basidiobolales</taxon>
        <taxon>Basidiobolaceae</taxon>
        <taxon>Basidiobolus</taxon>
    </lineage>
</organism>
<dbReference type="EMBL" id="MCFE01000238">
    <property type="protein sequence ID" value="ORX93364.1"/>
    <property type="molecule type" value="Genomic_DNA"/>
</dbReference>
<proteinExistence type="predicted"/>
<name>A0A1Y1Y703_9FUNG</name>